<feature type="transmembrane region" description="Helical" evidence="5">
    <location>
        <begin position="359"/>
        <end position="380"/>
    </location>
</feature>
<gene>
    <name evidence="6" type="ORF">B5M45_12495</name>
</gene>
<name>A0A1X0Y7C8_MYCSI</name>
<feature type="transmembrane region" description="Helical" evidence="5">
    <location>
        <begin position="145"/>
        <end position="165"/>
    </location>
</feature>
<keyword evidence="4 5" id="KW-0472">Membrane</keyword>
<feature type="transmembrane region" description="Helical" evidence="5">
    <location>
        <begin position="333"/>
        <end position="353"/>
    </location>
</feature>
<evidence type="ECO:0000256" key="4">
    <source>
        <dbReference type="ARBA" id="ARBA00023136"/>
    </source>
</evidence>
<dbReference type="PANTHER" id="PTHR23514">
    <property type="entry name" value="BYPASS OF STOP CODON PROTEIN 6"/>
    <property type="match status" value="1"/>
</dbReference>
<evidence type="ECO:0000256" key="2">
    <source>
        <dbReference type="ARBA" id="ARBA00022692"/>
    </source>
</evidence>
<dbReference type="GO" id="GO:0016020">
    <property type="term" value="C:membrane"/>
    <property type="evidence" value="ECO:0007669"/>
    <property type="project" value="UniProtKB-SubCell"/>
</dbReference>
<evidence type="ECO:0000256" key="5">
    <source>
        <dbReference type="SAM" id="Phobius"/>
    </source>
</evidence>
<feature type="transmembrane region" description="Helical" evidence="5">
    <location>
        <begin position="304"/>
        <end position="326"/>
    </location>
</feature>
<dbReference type="CDD" id="cd17393">
    <property type="entry name" value="MFS_MosC_like"/>
    <property type="match status" value="1"/>
</dbReference>
<feature type="transmembrane region" description="Helical" evidence="5">
    <location>
        <begin position="171"/>
        <end position="191"/>
    </location>
</feature>
<dbReference type="PANTHER" id="PTHR23514:SF13">
    <property type="entry name" value="INNER MEMBRANE PROTEIN YBJJ"/>
    <property type="match status" value="1"/>
</dbReference>
<protein>
    <submittedName>
        <fullName evidence="6">MFS transporter</fullName>
    </submittedName>
</protein>
<comment type="caution">
    <text evidence="6">The sequence shown here is derived from an EMBL/GenBank/DDBJ whole genome shotgun (WGS) entry which is preliminary data.</text>
</comment>
<evidence type="ECO:0000256" key="1">
    <source>
        <dbReference type="ARBA" id="ARBA00004141"/>
    </source>
</evidence>
<feature type="transmembrane region" description="Helical" evidence="5">
    <location>
        <begin position="82"/>
        <end position="100"/>
    </location>
</feature>
<keyword evidence="2 5" id="KW-0812">Transmembrane</keyword>
<dbReference type="InterPro" id="IPR036259">
    <property type="entry name" value="MFS_trans_sf"/>
</dbReference>
<organism evidence="6 7">
    <name type="scientific">Mycobacterium simiae</name>
    <name type="common">Mycobacterium habana</name>
    <dbReference type="NCBI Taxonomy" id="1784"/>
    <lineage>
        <taxon>Bacteria</taxon>
        <taxon>Bacillati</taxon>
        <taxon>Actinomycetota</taxon>
        <taxon>Actinomycetes</taxon>
        <taxon>Mycobacteriales</taxon>
        <taxon>Mycobacteriaceae</taxon>
        <taxon>Mycobacterium</taxon>
        <taxon>Mycobacterium simiae complex</taxon>
    </lineage>
</organism>
<feature type="transmembrane region" description="Helical" evidence="5">
    <location>
        <begin position="279"/>
        <end position="298"/>
    </location>
</feature>
<accession>A0A1X0Y7C8</accession>
<feature type="transmembrane region" description="Helical" evidence="5">
    <location>
        <begin position="250"/>
        <end position="267"/>
    </location>
</feature>
<reference evidence="6 7" key="1">
    <citation type="submission" date="2017-03" db="EMBL/GenBank/DDBJ databases">
        <title>Genomic insights into Mycobacterium simiae human colonization.</title>
        <authorList>
            <person name="Steffani J.L."/>
            <person name="Brunck M.E."/>
            <person name="Cruz E."/>
            <person name="Montiel R."/>
            <person name="Barona F."/>
        </authorList>
    </citation>
    <scope>NUCLEOTIDE SEQUENCE [LARGE SCALE GENOMIC DNA]</scope>
    <source>
        <strain evidence="6 7">MsiGto</strain>
    </source>
</reference>
<dbReference type="Gene3D" id="1.20.1250.20">
    <property type="entry name" value="MFS general substrate transporter like domains"/>
    <property type="match status" value="2"/>
</dbReference>
<evidence type="ECO:0000313" key="7">
    <source>
        <dbReference type="Proteomes" id="UP000193040"/>
    </source>
</evidence>
<dbReference type="STRING" id="1784.VC42_17730"/>
<dbReference type="InterPro" id="IPR011701">
    <property type="entry name" value="MFS"/>
</dbReference>
<dbReference type="RefSeq" id="WP_061558174.1">
    <property type="nucleotide sequence ID" value="NZ_JASWDE010000001.1"/>
</dbReference>
<feature type="transmembrane region" description="Helical" evidence="5">
    <location>
        <begin position="106"/>
        <end position="124"/>
    </location>
</feature>
<dbReference type="EMBL" id="MZZM01000016">
    <property type="protein sequence ID" value="ORJ61055.1"/>
    <property type="molecule type" value="Genomic_DNA"/>
</dbReference>
<feature type="transmembrane region" description="Helical" evidence="5">
    <location>
        <begin position="212"/>
        <end position="230"/>
    </location>
</feature>
<dbReference type="AlphaFoldDB" id="A0A1X0Y7C8"/>
<dbReference type="InterPro" id="IPR051788">
    <property type="entry name" value="MFS_Transporter"/>
</dbReference>
<feature type="transmembrane region" description="Helical" evidence="5">
    <location>
        <begin position="50"/>
        <end position="70"/>
    </location>
</feature>
<keyword evidence="3 5" id="KW-1133">Transmembrane helix</keyword>
<proteinExistence type="predicted"/>
<comment type="subcellular location">
    <subcellularLocation>
        <location evidence="1">Membrane</location>
        <topology evidence="1">Multi-pass membrane protein</topology>
    </subcellularLocation>
</comment>
<dbReference type="Pfam" id="PF07690">
    <property type="entry name" value="MFS_1"/>
    <property type="match status" value="1"/>
</dbReference>
<feature type="transmembrane region" description="Helical" evidence="5">
    <location>
        <begin position="20"/>
        <end position="38"/>
    </location>
</feature>
<dbReference type="Proteomes" id="UP000193040">
    <property type="component" value="Unassembled WGS sequence"/>
</dbReference>
<dbReference type="SUPFAM" id="SSF103473">
    <property type="entry name" value="MFS general substrate transporter"/>
    <property type="match status" value="1"/>
</dbReference>
<evidence type="ECO:0000313" key="6">
    <source>
        <dbReference type="EMBL" id="ORJ61055.1"/>
    </source>
</evidence>
<sequence>MQSQTRALPAARLRRAKITVTVVFTAHAVLAAAWVAYIPLVKAELDLSDAALGSALFGTPFGSVAAMICCRWALPRWGSQRCVPVTLVGYAVAGTTIGLATSGRSLFLALAVWGAFQGALDVAMNTQAATVERLAAAPIMSRFHGMWSVGGLLGAGAGAACVGAGVGLTRLLVGVAVAVLIAVAPFIRYLVADRADTAAEEHGAPRSGRSPAVAVLAAVAFASFLTEGAAADWSANYSRNVLGTGAGTAALSYAGYSLLMVVTRLGATRLQARFAARRLLPALAVFAAIAMSVTLLLANPAVTVIGFACLGAGLALLVPTAFSAAYSAGNGGSAIAVVAASGWLGYLLGPPLIGHLAEWFGLSAALVTIPVMVTVAAVAIRCTTAFDAADEFHRAT</sequence>
<dbReference type="GO" id="GO:0022857">
    <property type="term" value="F:transmembrane transporter activity"/>
    <property type="evidence" value="ECO:0007669"/>
    <property type="project" value="InterPro"/>
</dbReference>
<keyword evidence="7" id="KW-1185">Reference proteome</keyword>
<evidence type="ECO:0000256" key="3">
    <source>
        <dbReference type="ARBA" id="ARBA00022989"/>
    </source>
</evidence>